<accession>A0ABT2YHR5</accession>
<dbReference type="Gene3D" id="3.40.50.1820">
    <property type="entry name" value="alpha/beta hydrolase"/>
    <property type="match status" value="1"/>
</dbReference>
<dbReference type="NCBIfam" id="NF041556">
    <property type="entry name" value="tannase_B"/>
    <property type="match status" value="1"/>
</dbReference>
<name>A0ABT2YHR5_9BURK</name>
<keyword evidence="3" id="KW-1185">Reference proteome</keyword>
<dbReference type="PROSITE" id="PS51257">
    <property type="entry name" value="PROKAR_LIPOPROTEIN"/>
    <property type="match status" value="1"/>
</dbReference>
<gene>
    <name evidence="2" type="ORF">LNV07_16105</name>
</gene>
<evidence type="ECO:0000313" key="2">
    <source>
        <dbReference type="EMBL" id="MCV2369603.1"/>
    </source>
</evidence>
<dbReference type="InterPro" id="IPR048124">
    <property type="entry name" value="Tannase_B"/>
</dbReference>
<dbReference type="Proteomes" id="UP001209701">
    <property type="component" value="Unassembled WGS sequence"/>
</dbReference>
<dbReference type="RefSeq" id="WP_263572190.1">
    <property type="nucleotide sequence ID" value="NZ_JAJIRN010000007.1"/>
</dbReference>
<dbReference type="SUPFAM" id="SSF53474">
    <property type="entry name" value="alpha/beta-Hydrolases"/>
    <property type="match status" value="1"/>
</dbReference>
<evidence type="ECO:0000259" key="1">
    <source>
        <dbReference type="Pfam" id="PF20434"/>
    </source>
</evidence>
<reference evidence="2 3" key="1">
    <citation type="submission" date="2021-11" db="EMBL/GenBank/DDBJ databases">
        <authorList>
            <person name="Liang Q."/>
            <person name="Mou H."/>
            <person name="Liu Z."/>
        </authorList>
    </citation>
    <scope>NUCLEOTIDE SEQUENCE [LARGE SCALE GENOMIC DNA]</scope>
    <source>
        <strain evidence="2 3">CHU3</strain>
    </source>
</reference>
<sequence>MNKLTFKHHALALAAASLLVGCGGKDAIAEEPAVVVAATDAEDLALKFDATKYTTVNITVDGLAVKLRQYRIVYVAKPIKALLTQSNSTLTDANAYQTMIVSVPEDKVGDQKAALYFLVNNSGWMASAVSTTITEGKAFVSTTDTDNVGAALKAGYVFINVGTRSRGIVAEDGRWMGKAPAPVVDAKAAIRYLRLNDTLMPGSAERIVVTGTSGGGGLTAAVSASGNSADFLPFLDEIGAAGITGSGAAATSTIKDDVFAAVAYCPINNLGNADIGYEFEYSAVRSDKNTGALGGVVYSAGQQPAASTAIAAKFAAYVSSLNLKADDGSALTAQGLRDATQAFVKQEIERQIAKGTTVPAIGGNFVTTRGGPGGTTTTTLVNDWLTLSGSSTTATVAGIDYAKFVNYVAANQALKTAVAFDPVGVTGNKNATTGIWNISGETNLFGPADMRYANYSEWSWNNNAALGDGSGTDDTGLSFAQYMALSSTTLGKQIKLINPLAYLNTAADSAPYWYVRHGMVDRDTAFAMQTLLYYAIKSDASVKDLSFKLPYLVGHSGNYDVQEAFAWIKAKLDANP</sequence>
<organism evidence="2 3">
    <name type="scientific">Roseateles oligotrophus</name>
    <dbReference type="NCBI Taxonomy" id="1769250"/>
    <lineage>
        <taxon>Bacteria</taxon>
        <taxon>Pseudomonadati</taxon>
        <taxon>Pseudomonadota</taxon>
        <taxon>Betaproteobacteria</taxon>
        <taxon>Burkholderiales</taxon>
        <taxon>Sphaerotilaceae</taxon>
        <taxon>Roseateles</taxon>
    </lineage>
</organism>
<feature type="domain" description="BD-FAE-like" evidence="1">
    <location>
        <begin position="147"/>
        <end position="230"/>
    </location>
</feature>
<proteinExistence type="predicted"/>
<comment type="caution">
    <text evidence="2">The sequence shown here is derived from an EMBL/GenBank/DDBJ whole genome shotgun (WGS) entry which is preliminary data.</text>
</comment>
<dbReference type="InterPro" id="IPR049492">
    <property type="entry name" value="BD-FAE-like_dom"/>
</dbReference>
<dbReference type="Pfam" id="PF20434">
    <property type="entry name" value="BD-FAE"/>
    <property type="match status" value="1"/>
</dbReference>
<evidence type="ECO:0000313" key="3">
    <source>
        <dbReference type="Proteomes" id="UP001209701"/>
    </source>
</evidence>
<dbReference type="EMBL" id="JAJIRN010000007">
    <property type="protein sequence ID" value="MCV2369603.1"/>
    <property type="molecule type" value="Genomic_DNA"/>
</dbReference>
<dbReference type="InterPro" id="IPR029058">
    <property type="entry name" value="AB_hydrolase_fold"/>
</dbReference>
<protein>
    <recommendedName>
        <fullName evidence="1">BD-FAE-like domain-containing protein</fullName>
    </recommendedName>
</protein>